<dbReference type="SUPFAM" id="SSF55545">
    <property type="entry name" value="beta-N-acetylhexosaminidase-like domain"/>
    <property type="match status" value="1"/>
</dbReference>
<evidence type="ECO:0000313" key="5">
    <source>
        <dbReference type="Proteomes" id="UP001479436"/>
    </source>
</evidence>
<dbReference type="GO" id="GO:0004563">
    <property type="term" value="F:beta-N-acetylhexosaminidase activity"/>
    <property type="evidence" value="ECO:0007669"/>
    <property type="project" value="UniProtKB-EC"/>
</dbReference>
<dbReference type="EMBL" id="JASJQH010000700">
    <property type="protein sequence ID" value="KAK9763224.1"/>
    <property type="molecule type" value="Genomic_DNA"/>
</dbReference>
<sequence>MIAIKLLTSISLLVSSSLAWVWPLPHRMDIGHNIIHLDHNNLDISIKAPVGADILERAVDRYKKLIFIKGEFGSLLNTVDKTTFPTPTTSVPTQALGPKGNFPLLSALEIRVSGSDIRLDLDTDESYTLDVPAHGGQATIKAKSVYGA</sequence>
<proteinExistence type="predicted"/>
<feature type="chain" id="PRO_5046421910" evidence="2">
    <location>
        <begin position="20"/>
        <end position="148"/>
    </location>
</feature>
<feature type="signal peptide" evidence="2">
    <location>
        <begin position="1"/>
        <end position="19"/>
    </location>
</feature>
<organism evidence="4 5">
    <name type="scientific">Basidiobolus ranarum</name>
    <dbReference type="NCBI Taxonomy" id="34480"/>
    <lineage>
        <taxon>Eukaryota</taxon>
        <taxon>Fungi</taxon>
        <taxon>Fungi incertae sedis</taxon>
        <taxon>Zoopagomycota</taxon>
        <taxon>Entomophthoromycotina</taxon>
        <taxon>Basidiobolomycetes</taxon>
        <taxon>Basidiobolales</taxon>
        <taxon>Basidiobolaceae</taxon>
        <taxon>Basidiobolus</taxon>
    </lineage>
</organism>
<keyword evidence="4" id="KW-0326">Glycosidase</keyword>
<feature type="non-terminal residue" evidence="4">
    <location>
        <position position="148"/>
    </location>
</feature>
<evidence type="ECO:0000259" key="3">
    <source>
        <dbReference type="Pfam" id="PF14845"/>
    </source>
</evidence>
<reference evidence="4 5" key="1">
    <citation type="submission" date="2023-04" db="EMBL/GenBank/DDBJ databases">
        <title>Genome of Basidiobolus ranarum AG-B5.</title>
        <authorList>
            <person name="Stajich J.E."/>
            <person name="Carter-House D."/>
            <person name="Gryganskyi A."/>
        </authorList>
    </citation>
    <scope>NUCLEOTIDE SEQUENCE [LARGE SCALE GENOMIC DNA]</scope>
    <source>
        <strain evidence="4 5">AG-B5</strain>
    </source>
</reference>
<accession>A0ABR2WP30</accession>
<evidence type="ECO:0000256" key="1">
    <source>
        <dbReference type="ARBA" id="ARBA00022801"/>
    </source>
</evidence>
<keyword evidence="5" id="KW-1185">Reference proteome</keyword>
<keyword evidence="2" id="KW-0732">Signal</keyword>
<dbReference type="Proteomes" id="UP001479436">
    <property type="component" value="Unassembled WGS sequence"/>
</dbReference>
<comment type="caution">
    <text evidence="4">The sequence shown here is derived from an EMBL/GenBank/DDBJ whole genome shotgun (WGS) entry which is preliminary data.</text>
</comment>
<dbReference type="GO" id="GO:0016853">
    <property type="term" value="F:isomerase activity"/>
    <property type="evidence" value="ECO:0007669"/>
    <property type="project" value="UniProtKB-KW"/>
</dbReference>
<evidence type="ECO:0000313" key="4">
    <source>
        <dbReference type="EMBL" id="KAK9763224.1"/>
    </source>
</evidence>
<dbReference type="EC" id="3.2.1.52" evidence="4"/>
<feature type="domain" description="Beta-hexosaminidase eukaryotic type N-terminal" evidence="3">
    <location>
        <begin position="21"/>
        <end position="148"/>
    </location>
</feature>
<evidence type="ECO:0000256" key="2">
    <source>
        <dbReference type="SAM" id="SignalP"/>
    </source>
</evidence>
<keyword evidence="1 4" id="KW-0378">Hydrolase</keyword>
<dbReference type="InterPro" id="IPR029019">
    <property type="entry name" value="HEX_eukaryotic_N"/>
</dbReference>
<dbReference type="InterPro" id="IPR029018">
    <property type="entry name" value="Hex-like_dom2"/>
</dbReference>
<name>A0ABR2WP30_9FUNG</name>
<dbReference type="Gene3D" id="3.30.379.10">
    <property type="entry name" value="Chitobiase/beta-hexosaminidase domain 2-like"/>
    <property type="match status" value="1"/>
</dbReference>
<dbReference type="Pfam" id="PF14845">
    <property type="entry name" value="Glycohydro_20b2"/>
    <property type="match status" value="1"/>
</dbReference>
<keyword evidence="4" id="KW-0413">Isomerase</keyword>
<protein>
    <submittedName>
        <fullName evidence="4">Glucosamine-6-phosphate isomerase (Glucosamine-6-phosphate deaminase) (GNPDA) (GlcN6P deaminase)</fullName>
        <ecNumber evidence="4">3.2.1.52</ecNumber>
    </submittedName>
</protein>
<gene>
    <name evidence="4" type="primary">NAG1_9</name>
    <name evidence="4" type="ORF">K7432_010309</name>
</gene>